<name>A0A0F9QYQ1_9ZZZZ</name>
<sequence>MKEIRCKKCKRLLFEWDKSGLWTKEIELPPVKRGRITLKCPKCKDMQKFHLFEDGEFTPPRYDKLFWDNI</sequence>
<evidence type="ECO:0000313" key="1">
    <source>
        <dbReference type="EMBL" id="KKN49420.1"/>
    </source>
</evidence>
<gene>
    <name evidence="1" type="ORF">LCGC14_0643100</name>
</gene>
<comment type="caution">
    <text evidence="1">The sequence shown here is derived from an EMBL/GenBank/DDBJ whole genome shotgun (WGS) entry which is preliminary data.</text>
</comment>
<reference evidence="1" key="1">
    <citation type="journal article" date="2015" name="Nature">
        <title>Complex archaea that bridge the gap between prokaryotes and eukaryotes.</title>
        <authorList>
            <person name="Spang A."/>
            <person name="Saw J.H."/>
            <person name="Jorgensen S.L."/>
            <person name="Zaremba-Niedzwiedzka K."/>
            <person name="Martijn J."/>
            <person name="Lind A.E."/>
            <person name="van Eijk R."/>
            <person name="Schleper C."/>
            <person name="Guy L."/>
            <person name="Ettema T.J."/>
        </authorList>
    </citation>
    <scope>NUCLEOTIDE SEQUENCE</scope>
</reference>
<protein>
    <submittedName>
        <fullName evidence="1">Uncharacterized protein</fullName>
    </submittedName>
</protein>
<dbReference type="AlphaFoldDB" id="A0A0F9QYQ1"/>
<dbReference type="EMBL" id="LAZR01001169">
    <property type="protein sequence ID" value="KKN49420.1"/>
    <property type="molecule type" value="Genomic_DNA"/>
</dbReference>
<proteinExistence type="predicted"/>
<organism evidence="1">
    <name type="scientific">marine sediment metagenome</name>
    <dbReference type="NCBI Taxonomy" id="412755"/>
    <lineage>
        <taxon>unclassified sequences</taxon>
        <taxon>metagenomes</taxon>
        <taxon>ecological metagenomes</taxon>
    </lineage>
</organism>
<accession>A0A0F9QYQ1</accession>